<protein>
    <submittedName>
        <fullName evidence="2">PAS domain S-box protein</fullName>
    </submittedName>
</protein>
<dbReference type="GO" id="GO:0006355">
    <property type="term" value="P:regulation of DNA-templated transcription"/>
    <property type="evidence" value="ECO:0007669"/>
    <property type="project" value="InterPro"/>
</dbReference>
<dbReference type="SUPFAM" id="SSF55785">
    <property type="entry name" value="PYP-like sensor domain (PAS domain)"/>
    <property type="match status" value="1"/>
</dbReference>
<dbReference type="InterPro" id="IPR013767">
    <property type="entry name" value="PAS_fold"/>
</dbReference>
<dbReference type="EMBL" id="SDMR01000002">
    <property type="protein sequence ID" value="TBT95929.1"/>
    <property type="molecule type" value="Genomic_DNA"/>
</dbReference>
<evidence type="ECO:0000313" key="2">
    <source>
        <dbReference type="EMBL" id="TBT95929.1"/>
    </source>
</evidence>
<accession>A0A4Q9KPX0</accession>
<dbReference type="Pfam" id="PF00989">
    <property type="entry name" value="PAS"/>
    <property type="match status" value="1"/>
</dbReference>
<dbReference type="Proteomes" id="UP000291933">
    <property type="component" value="Unassembled WGS sequence"/>
</dbReference>
<dbReference type="RefSeq" id="WP_131171044.1">
    <property type="nucleotide sequence ID" value="NZ_FXTL01000002.1"/>
</dbReference>
<dbReference type="InterPro" id="IPR000014">
    <property type="entry name" value="PAS"/>
</dbReference>
<dbReference type="Gene3D" id="3.30.450.20">
    <property type="entry name" value="PAS domain"/>
    <property type="match status" value="1"/>
</dbReference>
<comment type="caution">
    <text evidence="2">The sequence shown here is derived from an EMBL/GenBank/DDBJ whole genome shotgun (WGS) entry which is preliminary data.</text>
</comment>
<organism evidence="2 3">
    <name type="scientific">Propioniciclava tarda</name>
    <dbReference type="NCBI Taxonomy" id="433330"/>
    <lineage>
        <taxon>Bacteria</taxon>
        <taxon>Bacillati</taxon>
        <taxon>Actinomycetota</taxon>
        <taxon>Actinomycetes</taxon>
        <taxon>Propionibacteriales</taxon>
        <taxon>Propionibacteriaceae</taxon>
        <taxon>Propioniciclava</taxon>
    </lineage>
</organism>
<proteinExistence type="predicted"/>
<dbReference type="SMART" id="SM00091">
    <property type="entry name" value="PAS"/>
    <property type="match status" value="1"/>
</dbReference>
<dbReference type="InterPro" id="IPR035965">
    <property type="entry name" value="PAS-like_dom_sf"/>
</dbReference>
<evidence type="ECO:0000313" key="3">
    <source>
        <dbReference type="Proteomes" id="UP000291933"/>
    </source>
</evidence>
<evidence type="ECO:0000259" key="1">
    <source>
        <dbReference type="PROSITE" id="PS50112"/>
    </source>
</evidence>
<feature type="domain" description="PAS" evidence="1">
    <location>
        <begin position="11"/>
        <end position="74"/>
    </location>
</feature>
<dbReference type="CDD" id="cd00130">
    <property type="entry name" value="PAS"/>
    <property type="match status" value="1"/>
</dbReference>
<sequence length="125" mass="13245">MTDLATFTAAALDQAGDGVIAIDRDGIIRVWSKACEAMFGHTAAEAIGQDVKIIIPPRLAEAHDRGFFGAMERGHLASDGRPRRTKGVRKDGSNVYVTMTFAMIVDADGAAIGSVAVAREDVREG</sequence>
<dbReference type="OrthoDB" id="3687827at2"/>
<name>A0A4Q9KPX0_PROTD</name>
<reference evidence="2 3" key="1">
    <citation type="submission" date="2019-01" db="EMBL/GenBank/DDBJ databases">
        <title>Lactibacter flavus gen. nov., sp. nov., a novel bacterium of the family Propionibacteriaceae isolated from raw milk and dairy products.</title>
        <authorList>
            <person name="Huptas C."/>
            <person name="Wenning M."/>
            <person name="Breitenwieser F."/>
            <person name="Doll E."/>
            <person name="Von Neubeck M."/>
            <person name="Busse H.-J."/>
            <person name="Scherer S."/>
        </authorList>
    </citation>
    <scope>NUCLEOTIDE SEQUENCE [LARGE SCALE GENOMIC DNA]</scope>
    <source>
        <strain evidence="2 3">DSM 22130</strain>
    </source>
</reference>
<gene>
    <name evidence="2" type="ORF">ET996_02855</name>
</gene>
<dbReference type="PROSITE" id="PS50112">
    <property type="entry name" value="PAS"/>
    <property type="match status" value="1"/>
</dbReference>
<keyword evidence="3" id="KW-1185">Reference proteome</keyword>
<dbReference type="NCBIfam" id="TIGR00229">
    <property type="entry name" value="sensory_box"/>
    <property type="match status" value="1"/>
</dbReference>
<dbReference type="AlphaFoldDB" id="A0A4Q9KPX0"/>